<evidence type="ECO:0000256" key="1">
    <source>
        <dbReference type="SAM" id="Phobius"/>
    </source>
</evidence>
<protein>
    <recommendedName>
        <fullName evidence="4">Membrane protein 6-pyruvoyl-tetrahydropterin synthase-related domain-containing protein</fullName>
    </recommendedName>
</protein>
<keyword evidence="1" id="KW-0812">Transmembrane</keyword>
<feature type="transmembrane region" description="Helical" evidence="1">
    <location>
        <begin position="287"/>
        <end position="308"/>
    </location>
</feature>
<feature type="transmembrane region" description="Helical" evidence="1">
    <location>
        <begin position="564"/>
        <end position="586"/>
    </location>
</feature>
<feature type="transmembrane region" description="Helical" evidence="1">
    <location>
        <begin position="117"/>
        <end position="137"/>
    </location>
</feature>
<evidence type="ECO:0000313" key="3">
    <source>
        <dbReference type="Proteomes" id="UP001157915"/>
    </source>
</evidence>
<dbReference type="EMBL" id="FXUA01000001">
    <property type="protein sequence ID" value="SMP08281.1"/>
    <property type="molecule type" value="Genomic_DNA"/>
</dbReference>
<sequence>MKSQDTMLWEEFIGKRLLLVALSLGLITHGIIVYFTLPQTYDAYVHMFFADHYSRFWFEPWEYRWYTGFLTISYPPLVHQLLALISKVFPLKIAFSIYSIVIFEALIIGIYRFTKMFYSKQTAGVAAILAVVLSSLVETLHVYGQVPTLTGLAFLLNSLPFLYQYFKTSDWRYLIMAWAFIGVVVSSHHVTAIFGMVFFIAPTVLMALIDRHPELGKKNLFGRFFPDLLKVIWGNMWRILLFGVTTIILTITLIFPYWYWSRTDPISQVSIPHGSRDNFLEVTSSGLVFYIIPLLLIFALLPAISFLITRKKRHLGWAVSFYICLLLGSGGTTPLPRLMLGEAAFNILTLDRFGFWASIIAIPYMSHLLVSFLGGNIKNYWTKKYGETSHFLISGVSGFSYLLFIIYIFHLASFRPLQPKSVEIEPIINFLNRDDHMRWRFLTLGFGDQMAWLSSNTLAATIDGNYHSARRLPEMTSRAVERLENAKYLMEEGMASLNDFLTVAEKYQLKYVFSNDRYYDPLLFYTGWNRTISLENGIIVWEKGNISTIQPIKPKELNPLLKKAWGILPISTLLVAIGLTFVYLFYFKKTQEELVADEEVSIYPKPVIYLTAWLPFVMFSSFLVFQIYELLLIDEQKDPTTTIYSHFDDLDFQRFEEAFQFFTPGPSYSLDQYLLEKSVSDGGLLPSFAKLDALKIDTLELEENSAKMNVLSTWRTSLGNREKQEVMNLEKLGSKWYITPPKLDLEIPEEQVITYNYTLFKKMGKRKISSFPTVKDDRIKKPFAGFYQANLIQVGEEYNLTGELINADNIPITLALKAVVTYENDSSATFFPKTNFHYNLAPKASTWFQLPLGMQELEDQKKITSIRLELETDISERGYIRGGELGYKTLTETPDEMLFEASMKNPFTVEITIPGVLISEKDDLGRILQVDLWTYPKSIRSGLEGNFEIPFQKIGSNSKVLTHLPIELQINGQRRQMLDELPASQPSPNERISLLPHCFLSQEIYLQ</sequence>
<name>A0ABY1NGN0_9BACT</name>
<gene>
    <name evidence="2" type="ORF">SAMN06265367_101726</name>
</gene>
<feature type="transmembrane region" description="Helical" evidence="1">
    <location>
        <begin position="178"/>
        <end position="209"/>
    </location>
</feature>
<keyword evidence="1" id="KW-1133">Transmembrane helix</keyword>
<comment type="caution">
    <text evidence="2">The sequence shown here is derived from an EMBL/GenBank/DDBJ whole genome shotgun (WGS) entry which is preliminary data.</text>
</comment>
<proteinExistence type="predicted"/>
<feature type="transmembrane region" description="Helical" evidence="1">
    <location>
        <begin position="607"/>
        <end position="628"/>
    </location>
</feature>
<reference evidence="2 3" key="1">
    <citation type="submission" date="2017-05" db="EMBL/GenBank/DDBJ databases">
        <authorList>
            <person name="Varghese N."/>
            <person name="Submissions S."/>
        </authorList>
    </citation>
    <scope>NUCLEOTIDE SEQUENCE [LARGE SCALE GENOMIC DNA]</scope>
    <source>
        <strain evidence="2 3">DSM 15360</strain>
    </source>
</reference>
<accession>A0ABY1NGN0</accession>
<keyword evidence="1" id="KW-0472">Membrane</keyword>
<evidence type="ECO:0000313" key="2">
    <source>
        <dbReference type="EMBL" id="SMP08281.1"/>
    </source>
</evidence>
<feature type="transmembrane region" description="Helical" evidence="1">
    <location>
        <begin position="315"/>
        <end position="335"/>
    </location>
</feature>
<feature type="transmembrane region" description="Helical" evidence="1">
    <location>
        <begin position="355"/>
        <end position="377"/>
    </location>
</feature>
<evidence type="ECO:0008006" key="4">
    <source>
        <dbReference type="Google" id="ProtNLM"/>
    </source>
</evidence>
<dbReference type="RefSeq" id="WP_283411650.1">
    <property type="nucleotide sequence ID" value="NZ_FXUA01000001.1"/>
</dbReference>
<feature type="transmembrane region" description="Helical" evidence="1">
    <location>
        <begin position="93"/>
        <end position="111"/>
    </location>
</feature>
<feature type="transmembrane region" description="Helical" evidence="1">
    <location>
        <begin position="389"/>
        <end position="409"/>
    </location>
</feature>
<organism evidence="2 3">
    <name type="scientific">Algoriphagus winogradskyi</name>
    <dbReference type="NCBI Taxonomy" id="237017"/>
    <lineage>
        <taxon>Bacteria</taxon>
        <taxon>Pseudomonadati</taxon>
        <taxon>Bacteroidota</taxon>
        <taxon>Cytophagia</taxon>
        <taxon>Cytophagales</taxon>
        <taxon>Cyclobacteriaceae</taxon>
        <taxon>Algoriphagus</taxon>
    </lineage>
</organism>
<feature type="transmembrane region" description="Helical" evidence="1">
    <location>
        <begin position="239"/>
        <end position="260"/>
    </location>
</feature>
<keyword evidence="3" id="KW-1185">Reference proteome</keyword>
<dbReference type="Proteomes" id="UP001157915">
    <property type="component" value="Unassembled WGS sequence"/>
</dbReference>
<feature type="transmembrane region" description="Helical" evidence="1">
    <location>
        <begin position="17"/>
        <end position="37"/>
    </location>
</feature>